<proteinExistence type="predicted"/>
<keyword evidence="2" id="KW-1185">Reference proteome</keyword>
<sequence>MAEVVRLMSDHSADWPLWHEGGTGREDWPRLSDELASDLDRWNALWHGDHRYGWTDEDARRGYVDEAPVLAERLQRELGRDWVVEVGPLS</sequence>
<evidence type="ECO:0000313" key="1">
    <source>
        <dbReference type="EMBL" id="MDN4175061.1"/>
    </source>
</evidence>
<dbReference type="EMBL" id="JAUHJQ010000010">
    <property type="protein sequence ID" value="MDN4175061.1"/>
    <property type="molecule type" value="Genomic_DNA"/>
</dbReference>
<protein>
    <submittedName>
        <fullName evidence="1">Uncharacterized protein</fullName>
    </submittedName>
</protein>
<accession>A0ABT8FKL6</accession>
<dbReference type="Proteomes" id="UP001168620">
    <property type="component" value="Unassembled WGS sequence"/>
</dbReference>
<name>A0ABT8FKL6_9ACTN</name>
<organism evidence="1 2">
    <name type="scientific">Nocardioides oceani</name>
    <dbReference type="NCBI Taxonomy" id="3058369"/>
    <lineage>
        <taxon>Bacteria</taxon>
        <taxon>Bacillati</taxon>
        <taxon>Actinomycetota</taxon>
        <taxon>Actinomycetes</taxon>
        <taxon>Propionibacteriales</taxon>
        <taxon>Nocardioidaceae</taxon>
        <taxon>Nocardioides</taxon>
    </lineage>
</organism>
<evidence type="ECO:0000313" key="2">
    <source>
        <dbReference type="Proteomes" id="UP001168620"/>
    </source>
</evidence>
<gene>
    <name evidence="1" type="ORF">QWY28_19005</name>
</gene>
<dbReference type="RefSeq" id="WP_300954185.1">
    <property type="nucleotide sequence ID" value="NZ_JAUHJQ010000010.1"/>
</dbReference>
<reference evidence="1" key="1">
    <citation type="submission" date="2023-06" db="EMBL/GenBank/DDBJ databases">
        <title>Draft genome sequence of Nocardioides sp. SOB77.</title>
        <authorList>
            <person name="Zhang G."/>
        </authorList>
    </citation>
    <scope>NUCLEOTIDE SEQUENCE</scope>
    <source>
        <strain evidence="1">SOB77</strain>
    </source>
</reference>
<comment type="caution">
    <text evidence="1">The sequence shown here is derived from an EMBL/GenBank/DDBJ whole genome shotgun (WGS) entry which is preliminary data.</text>
</comment>